<dbReference type="Proteomes" id="UP000799772">
    <property type="component" value="Unassembled WGS sequence"/>
</dbReference>
<accession>A0A9P4M482</accession>
<protein>
    <recommendedName>
        <fullName evidence="2">Clr5 domain-containing protein</fullName>
    </recommendedName>
</protein>
<evidence type="ECO:0000313" key="4">
    <source>
        <dbReference type="Proteomes" id="UP000799772"/>
    </source>
</evidence>
<proteinExistence type="predicted"/>
<evidence type="ECO:0000259" key="2">
    <source>
        <dbReference type="Pfam" id="PF14420"/>
    </source>
</evidence>
<feature type="region of interest" description="Disordered" evidence="1">
    <location>
        <begin position="122"/>
        <end position="148"/>
    </location>
</feature>
<dbReference type="EMBL" id="ML978144">
    <property type="protein sequence ID" value="KAF2092589.1"/>
    <property type="molecule type" value="Genomic_DNA"/>
</dbReference>
<dbReference type="AlphaFoldDB" id="A0A9P4M482"/>
<evidence type="ECO:0000256" key="1">
    <source>
        <dbReference type="SAM" id="MobiDB-lite"/>
    </source>
</evidence>
<keyword evidence="4" id="KW-1185">Reference proteome</keyword>
<dbReference type="OrthoDB" id="5083163at2759"/>
<feature type="domain" description="Clr5" evidence="2">
    <location>
        <begin position="23"/>
        <end position="75"/>
    </location>
</feature>
<dbReference type="Pfam" id="PF14420">
    <property type="entry name" value="Clr5"/>
    <property type="match status" value="1"/>
</dbReference>
<dbReference type="PANTHER" id="PTHR38788">
    <property type="entry name" value="CLR5 DOMAIN-CONTAINING PROTEIN"/>
    <property type="match status" value="1"/>
</dbReference>
<comment type="caution">
    <text evidence="3">The sequence shown here is derived from an EMBL/GenBank/DDBJ whole genome shotgun (WGS) entry which is preliminary data.</text>
</comment>
<dbReference type="PANTHER" id="PTHR38788:SF3">
    <property type="entry name" value="CLR5 DOMAIN-CONTAINING PROTEIN"/>
    <property type="match status" value="1"/>
</dbReference>
<evidence type="ECO:0000313" key="3">
    <source>
        <dbReference type="EMBL" id="KAF2092589.1"/>
    </source>
</evidence>
<feature type="compositionally biased region" description="Low complexity" evidence="1">
    <location>
        <begin position="132"/>
        <end position="145"/>
    </location>
</feature>
<reference evidence="3" key="1">
    <citation type="journal article" date="2020" name="Stud. Mycol.">
        <title>101 Dothideomycetes genomes: a test case for predicting lifestyles and emergence of pathogens.</title>
        <authorList>
            <person name="Haridas S."/>
            <person name="Albert R."/>
            <person name="Binder M."/>
            <person name="Bloem J."/>
            <person name="Labutti K."/>
            <person name="Salamov A."/>
            <person name="Andreopoulos B."/>
            <person name="Baker S."/>
            <person name="Barry K."/>
            <person name="Bills G."/>
            <person name="Bluhm B."/>
            <person name="Cannon C."/>
            <person name="Castanera R."/>
            <person name="Culley D."/>
            <person name="Daum C."/>
            <person name="Ezra D."/>
            <person name="Gonzalez J."/>
            <person name="Henrissat B."/>
            <person name="Kuo A."/>
            <person name="Liang C."/>
            <person name="Lipzen A."/>
            <person name="Lutzoni F."/>
            <person name="Magnuson J."/>
            <person name="Mondo S."/>
            <person name="Nolan M."/>
            <person name="Ohm R."/>
            <person name="Pangilinan J."/>
            <person name="Park H.-J."/>
            <person name="Ramirez L."/>
            <person name="Alfaro M."/>
            <person name="Sun H."/>
            <person name="Tritt A."/>
            <person name="Yoshinaga Y."/>
            <person name="Zwiers L.-H."/>
            <person name="Turgeon B."/>
            <person name="Goodwin S."/>
            <person name="Spatafora J."/>
            <person name="Crous P."/>
            <person name="Grigoriev I."/>
        </authorList>
    </citation>
    <scope>NUCLEOTIDE SEQUENCE</scope>
    <source>
        <strain evidence="3">CBS 133067</strain>
    </source>
</reference>
<dbReference type="InterPro" id="IPR025676">
    <property type="entry name" value="Clr5_dom"/>
</dbReference>
<sequence length="666" mass="75522">MPASFREGLRLKFHKQNADRIPESEWNRHKEELVYLFKEKDRPLKEIVQYMKDERQFNASERQYRSRFKDWKVRKYAAGRAASTAASNPEAPHGGEAGSLLTTPEYEIEDQVPMMQRISPFKHPRSEHSRSFSDSGYASSAPSAPARKRFKQGELASFEEVLSDSSVYGPRKLHSNTHRKSSSEEISPDYAADVNLNNWTGKQQLLSAISPLEYCSKISSLDFSRTVDTYDMYELRDMERAADFLSSMGLAEKAFGIYVLLLKHVLACFPWATRGRVTRLKIACARTARNETDWEIVDSLLQQNHSASEDLSLIIEGFKYGKLVLTDPMYSSESHKIDALLNELPPEDRSLDLLLFHLIKIQATSYGSIEQAKDILIQLRPGPFELEGMHMRNPCLRSCLNWCVIEFSRHWGAADICDTIPERAQPLKFAVECLFCFFWKRWQSGQNKAQPDLLRWTYDSEIRAGISACEFLFTVTLLIVWTYFDLRSLNAHWLSWDYDKDHVSVILQSAIQLAQSSDEELARQFLDVVFKKPKDSSDPIAHVVTIESSETSLGQEHDEAAGPFCLAPITCCAESYRTSASSLKNSGISSFQRLTQSVRSLRIDSAEQPSSAFKEASRYGLEVPSISEHSYGMPRSLILPSLSESDEASGFDRSSVADSYVDATVT</sequence>
<organism evidence="3 4">
    <name type="scientific">Rhizodiscina lignyota</name>
    <dbReference type="NCBI Taxonomy" id="1504668"/>
    <lineage>
        <taxon>Eukaryota</taxon>
        <taxon>Fungi</taxon>
        <taxon>Dikarya</taxon>
        <taxon>Ascomycota</taxon>
        <taxon>Pezizomycotina</taxon>
        <taxon>Dothideomycetes</taxon>
        <taxon>Pleosporomycetidae</taxon>
        <taxon>Aulographales</taxon>
        <taxon>Rhizodiscinaceae</taxon>
        <taxon>Rhizodiscina</taxon>
    </lineage>
</organism>
<gene>
    <name evidence="3" type="ORF">NA57DRAFT_62301</name>
</gene>
<name>A0A9P4M482_9PEZI</name>